<comment type="caution">
    <text evidence="2">The sequence shown here is derived from an EMBL/GenBank/DDBJ whole genome shotgun (WGS) entry which is preliminary data.</text>
</comment>
<feature type="region of interest" description="Disordered" evidence="1">
    <location>
        <begin position="1"/>
        <end position="25"/>
    </location>
</feature>
<evidence type="ECO:0000256" key="1">
    <source>
        <dbReference type="SAM" id="MobiDB-lite"/>
    </source>
</evidence>
<keyword evidence="3" id="KW-1185">Reference proteome</keyword>
<dbReference type="EMBL" id="JAGMUV010000001">
    <property type="protein sequence ID" value="KAH7175968.1"/>
    <property type="molecule type" value="Genomic_DNA"/>
</dbReference>
<proteinExistence type="predicted"/>
<evidence type="ECO:0000313" key="2">
    <source>
        <dbReference type="EMBL" id="KAH7175968.1"/>
    </source>
</evidence>
<organism evidence="2 3">
    <name type="scientific">Dactylonectria macrodidyma</name>
    <dbReference type="NCBI Taxonomy" id="307937"/>
    <lineage>
        <taxon>Eukaryota</taxon>
        <taxon>Fungi</taxon>
        <taxon>Dikarya</taxon>
        <taxon>Ascomycota</taxon>
        <taxon>Pezizomycotina</taxon>
        <taxon>Sordariomycetes</taxon>
        <taxon>Hypocreomycetidae</taxon>
        <taxon>Hypocreales</taxon>
        <taxon>Nectriaceae</taxon>
        <taxon>Dactylonectria</taxon>
    </lineage>
</organism>
<protein>
    <submittedName>
        <fullName evidence="2">Uncharacterized protein</fullName>
    </submittedName>
</protein>
<dbReference type="AlphaFoldDB" id="A0A9P9FRU8"/>
<reference evidence="2" key="1">
    <citation type="journal article" date="2021" name="Nat. Commun.">
        <title>Genetic determinants of endophytism in the Arabidopsis root mycobiome.</title>
        <authorList>
            <person name="Mesny F."/>
            <person name="Miyauchi S."/>
            <person name="Thiergart T."/>
            <person name="Pickel B."/>
            <person name="Atanasova L."/>
            <person name="Karlsson M."/>
            <person name="Huettel B."/>
            <person name="Barry K.W."/>
            <person name="Haridas S."/>
            <person name="Chen C."/>
            <person name="Bauer D."/>
            <person name="Andreopoulos W."/>
            <person name="Pangilinan J."/>
            <person name="LaButti K."/>
            <person name="Riley R."/>
            <person name="Lipzen A."/>
            <person name="Clum A."/>
            <person name="Drula E."/>
            <person name="Henrissat B."/>
            <person name="Kohler A."/>
            <person name="Grigoriev I.V."/>
            <person name="Martin F.M."/>
            <person name="Hacquard S."/>
        </authorList>
    </citation>
    <scope>NUCLEOTIDE SEQUENCE</scope>
    <source>
        <strain evidence="2">MPI-CAGE-AT-0147</strain>
    </source>
</reference>
<sequence>MNLGSKAGAALKNTQQPTYHLAPNFTTRPFPDGPLDLGTVIEDLQSFYPINQGASRIAIPDGQRYVDVKEDVTASAKSSRSGEASFLARVLDGSIGGDARLKGQRNEENVYTVARLETAYFYPSPSYIKQCLRLAEVKDYLDMANHKAPVYLITGLKIARGATVSTERGREFTGMAGADVQVPAGLVDAEVGAHATVSTASGTVSSFGKPADFVLGIQVLKLYHKRAFLVGQPFLATKRLVRNAVLVDDEPLPELPEDDDDETFTIADIGGSGVDGFVPMHTGGEDELWLVPRDLA</sequence>
<dbReference type="OrthoDB" id="4500473at2759"/>
<gene>
    <name evidence="2" type="ORF">EDB81DRAFT_30163</name>
</gene>
<evidence type="ECO:0000313" key="3">
    <source>
        <dbReference type="Proteomes" id="UP000738349"/>
    </source>
</evidence>
<accession>A0A9P9FRU8</accession>
<name>A0A9P9FRU8_9HYPO</name>
<dbReference type="Proteomes" id="UP000738349">
    <property type="component" value="Unassembled WGS sequence"/>
</dbReference>